<keyword evidence="13" id="KW-1185">Reference proteome</keyword>
<proteinExistence type="inferred from homology"/>
<sequence length="512" mass="57503">MEARNPARTATVAQVQQMSHSRIPHLPAREQCAQTWAQSLARPRPGTGLARGLPGNAVCKAPPAPPRRSPAGSLTQLQVPSRSARPCSLGFAKGKGVGTNMAEDSRGGPTCSWMGDSQDPVPGSGGYNFPEYEIPEVNTRAFHVGTIGELWRGRLRGAEDLSLKEPRAPELPGCPGDAASDPGDAAVARDLDCSLEKAAELRAVCSLDKLKCLEEGEDPEAIPEDTELVTLGIRKRFLEHREETITIDRACRQETFAYEMESHAIGKKPENPANMIEEGELILSVNILYPVIFHKHKEHKPYQTMLVLGTQKLTELRDSICCVSDLQIGGEFSNSPDQAPEHISKDLYKSAFFYFEGTFLHDKRYPECRDLSSTIIEWSESHDRGYGKFQTARMEDFTFNDLHIKLGFPYLYCHQGDCEHVVVITDIRLVHHDDCLDRTLYPLLIKKHWLWTRKCFVCKMYTARWVTNNDSFAPQDPCFFCDVCFRMLHYDSEGNKLGEFLAYPYVDPGTFN</sequence>
<dbReference type="GO" id="GO:0042795">
    <property type="term" value="P:snRNA transcription by RNA polymerase II"/>
    <property type="evidence" value="ECO:0007669"/>
    <property type="project" value="TreeGrafter"/>
</dbReference>
<comment type="function">
    <text evidence="8">Part of the SNAPc complex required for the transcription of both RNA polymerase II and III small-nuclear RNA genes. Binds to the proximal sequence element (PSE), a non-TATA-box basal promoter element common to these 2 types of genes. Recruits TBP and BRF2 to the U6 snRNA TATA box.</text>
</comment>
<dbReference type="GO" id="GO:0001046">
    <property type="term" value="F:core promoter sequence-specific DNA binding"/>
    <property type="evidence" value="ECO:0007669"/>
    <property type="project" value="TreeGrafter"/>
</dbReference>
<comment type="subunit">
    <text evidence="9">Part of the SNAPc complex composed of 5 subunits: SNAPC1, SNAPC2, SNAPC3, SNAPC4 and SNAPC5. SNAPC3 interacts with SNAPC1.</text>
</comment>
<dbReference type="FunCoup" id="G1SWZ4">
    <property type="interactions" value="1988"/>
</dbReference>
<evidence type="ECO:0000256" key="6">
    <source>
        <dbReference type="ARBA" id="ARBA00023163"/>
    </source>
</evidence>
<dbReference type="PANTHER" id="PTHR13421">
    <property type="entry name" value="SNRNA-ACTIVATING PROTEIN COMPLEX SUBUNIT 3"/>
    <property type="match status" value="1"/>
</dbReference>
<feature type="compositionally biased region" description="Polar residues" evidence="11">
    <location>
        <begin position="11"/>
        <end position="20"/>
    </location>
</feature>
<evidence type="ECO:0000256" key="1">
    <source>
        <dbReference type="ARBA" id="ARBA00004123"/>
    </source>
</evidence>
<dbReference type="GO" id="GO:0005730">
    <property type="term" value="C:nucleolus"/>
    <property type="evidence" value="ECO:0007669"/>
    <property type="project" value="Ensembl"/>
</dbReference>
<dbReference type="STRING" id="9986.ENSOCUP00000008039"/>
<comment type="similarity">
    <text evidence="2">Belongs to the SNAPC3/SRD2 family.</text>
</comment>
<evidence type="ECO:0000313" key="12">
    <source>
        <dbReference type="Ensembl" id="ENSOCUP00000008039.4"/>
    </source>
</evidence>
<dbReference type="InterPro" id="IPR022042">
    <property type="entry name" value="snRNA-activating_su3"/>
</dbReference>
<keyword evidence="6" id="KW-0804">Transcription</keyword>
<dbReference type="PaxDb" id="9986-ENSOCUP00000008039"/>
<evidence type="ECO:0000256" key="11">
    <source>
        <dbReference type="SAM" id="MobiDB-lite"/>
    </source>
</evidence>
<reference evidence="12 13" key="1">
    <citation type="journal article" date="2011" name="Nature">
        <title>A high-resolution map of human evolutionary constraint using 29 mammals.</title>
        <authorList>
            <person name="Lindblad-Toh K."/>
            <person name="Garber M."/>
            <person name="Zuk O."/>
            <person name="Lin M.F."/>
            <person name="Parker B.J."/>
            <person name="Washietl S."/>
            <person name="Kheradpour P."/>
            <person name="Ernst J."/>
            <person name="Jordan G."/>
            <person name="Mauceli E."/>
            <person name="Ward L.D."/>
            <person name="Lowe C.B."/>
            <person name="Holloway A.K."/>
            <person name="Clamp M."/>
            <person name="Gnerre S."/>
            <person name="Alfoldi J."/>
            <person name="Beal K."/>
            <person name="Chang J."/>
            <person name="Clawson H."/>
            <person name="Cuff J."/>
            <person name="Di Palma F."/>
            <person name="Fitzgerald S."/>
            <person name="Flicek P."/>
            <person name="Guttman M."/>
            <person name="Hubisz M.J."/>
            <person name="Jaffe D.B."/>
            <person name="Jungreis I."/>
            <person name="Kent W.J."/>
            <person name="Kostka D."/>
            <person name="Lara M."/>
            <person name="Martins A.L."/>
            <person name="Massingham T."/>
            <person name="Moltke I."/>
            <person name="Raney B.J."/>
            <person name="Rasmussen M.D."/>
            <person name="Robinson J."/>
            <person name="Stark A."/>
            <person name="Vilella A.J."/>
            <person name="Wen J."/>
            <person name="Xie X."/>
            <person name="Zody M.C."/>
            <person name="Baldwin J."/>
            <person name="Bloom T."/>
            <person name="Chin C.W."/>
            <person name="Heiman D."/>
            <person name="Nicol R."/>
            <person name="Nusbaum C."/>
            <person name="Young S."/>
            <person name="Wilkinson J."/>
            <person name="Worley K.C."/>
            <person name="Kovar C.L."/>
            <person name="Muzny D.M."/>
            <person name="Gibbs R.A."/>
            <person name="Cree A."/>
            <person name="Dihn H.H."/>
            <person name="Fowler G."/>
            <person name="Jhangiani S."/>
            <person name="Joshi V."/>
            <person name="Lee S."/>
            <person name="Lewis L.R."/>
            <person name="Nazareth L.V."/>
            <person name="Okwuonu G."/>
            <person name="Santibanez J."/>
            <person name="Warren W.C."/>
            <person name="Mardis E.R."/>
            <person name="Weinstock G.M."/>
            <person name="Wilson R.K."/>
            <person name="Delehaunty K."/>
            <person name="Dooling D."/>
            <person name="Fronik C."/>
            <person name="Fulton L."/>
            <person name="Fulton B."/>
            <person name="Graves T."/>
            <person name="Minx P."/>
            <person name="Sodergren E."/>
            <person name="Birney E."/>
            <person name="Margulies E.H."/>
            <person name="Herrero J."/>
            <person name="Green E.D."/>
            <person name="Haussler D."/>
            <person name="Siepel A."/>
            <person name="Goldman N."/>
            <person name="Pollard K.S."/>
            <person name="Pedersen J.S."/>
            <person name="Lander E.S."/>
            <person name="Kellis M."/>
        </authorList>
    </citation>
    <scope>NUCLEOTIDE SEQUENCE [LARGE SCALE GENOMIC DNA]</scope>
    <source>
        <strain evidence="12 13">Thorbecke inbred</strain>
    </source>
</reference>
<protein>
    <recommendedName>
        <fullName evidence="3">snRNA-activating protein complex subunit 3</fullName>
    </recommendedName>
    <alternativeName>
        <fullName evidence="10">Small nuclear RNA-activating complex polypeptide 3</fullName>
    </alternativeName>
</protein>
<reference evidence="12" key="2">
    <citation type="submission" date="2025-08" db="UniProtKB">
        <authorList>
            <consortium name="Ensembl"/>
        </authorList>
    </citation>
    <scope>IDENTIFICATION</scope>
    <source>
        <strain evidence="12">Thorbecke</strain>
    </source>
</reference>
<name>G1SWZ4_RABIT</name>
<dbReference type="GO" id="GO:0000978">
    <property type="term" value="F:RNA polymerase II cis-regulatory region sequence-specific DNA binding"/>
    <property type="evidence" value="ECO:0007669"/>
    <property type="project" value="TreeGrafter"/>
</dbReference>
<evidence type="ECO:0000256" key="10">
    <source>
        <dbReference type="ARBA" id="ARBA00029606"/>
    </source>
</evidence>
<dbReference type="InParanoid" id="G1SWZ4"/>
<evidence type="ECO:0000256" key="8">
    <source>
        <dbReference type="ARBA" id="ARBA00025193"/>
    </source>
</evidence>
<dbReference type="GO" id="GO:0001006">
    <property type="term" value="F:RNA polymerase III type 3 promoter sequence-specific DNA binding"/>
    <property type="evidence" value="ECO:0007669"/>
    <property type="project" value="TreeGrafter"/>
</dbReference>
<evidence type="ECO:0000256" key="7">
    <source>
        <dbReference type="ARBA" id="ARBA00023242"/>
    </source>
</evidence>
<dbReference type="GO" id="GO:0019185">
    <property type="term" value="C:snRNA-activating protein complex"/>
    <property type="evidence" value="ECO:0007669"/>
    <property type="project" value="TreeGrafter"/>
</dbReference>
<evidence type="ECO:0000313" key="13">
    <source>
        <dbReference type="Proteomes" id="UP000001811"/>
    </source>
</evidence>
<dbReference type="EMBL" id="AAGW02032879">
    <property type="status" value="NOT_ANNOTATED_CDS"/>
    <property type="molecule type" value="Genomic_DNA"/>
</dbReference>
<evidence type="ECO:0000256" key="4">
    <source>
        <dbReference type="ARBA" id="ARBA00023015"/>
    </source>
</evidence>
<gene>
    <name evidence="12" type="primary">SNAPC3</name>
</gene>
<reference evidence="12" key="3">
    <citation type="submission" date="2025-09" db="UniProtKB">
        <authorList>
            <consortium name="Ensembl"/>
        </authorList>
    </citation>
    <scope>IDENTIFICATION</scope>
    <source>
        <strain evidence="12">Thorbecke</strain>
    </source>
</reference>
<dbReference type="PANTHER" id="PTHR13421:SF16">
    <property type="entry name" value="SNRNA-ACTIVATING PROTEIN COMPLEX SUBUNIT 3"/>
    <property type="match status" value="1"/>
</dbReference>
<dbReference type="EMBL" id="AAGW02032880">
    <property type="status" value="NOT_ANNOTATED_CDS"/>
    <property type="molecule type" value="Genomic_DNA"/>
</dbReference>
<accession>G1SWZ4</accession>
<keyword evidence="7" id="KW-0539">Nucleus</keyword>
<evidence type="ECO:0000256" key="2">
    <source>
        <dbReference type="ARBA" id="ARBA00010410"/>
    </source>
</evidence>
<comment type="subcellular location">
    <subcellularLocation>
        <location evidence="1">Nucleus</location>
    </subcellularLocation>
</comment>
<dbReference type="GO" id="GO:0042796">
    <property type="term" value="P:snRNA transcription by RNA polymerase III"/>
    <property type="evidence" value="ECO:0007669"/>
    <property type="project" value="TreeGrafter"/>
</dbReference>
<dbReference type="GO" id="GO:0003681">
    <property type="term" value="F:bent DNA binding"/>
    <property type="evidence" value="ECO:0007669"/>
    <property type="project" value="TreeGrafter"/>
</dbReference>
<dbReference type="Pfam" id="PF12251">
    <property type="entry name" value="SNAPC3"/>
    <property type="match status" value="1"/>
</dbReference>
<dbReference type="GeneTree" id="ENSGT00390000005708"/>
<dbReference type="Ensembl" id="ENSOCUT00000009314.4">
    <property type="protein sequence ID" value="ENSOCUP00000008039.4"/>
    <property type="gene ID" value="ENSOCUG00000009315.4"/>
</dbReference>
<evidence type="ECO:0000256" key="9">
    <source>
        <dbReference type="ARBA" id="ARBA00025958"/>
    </source>
</evidence>
<dbReference type="EMBL" id="AAGW02032882">
    <property type="status" value="NOT_ANNOTATED_CDS"/>
    <property type="molecule type" value="Genomic_DNA"/>
</dbReference>
<evidence type="ECO:0000256" key="3">
    <source>
        <dbReference type="ARBA" id="ARBA00013634"/>
    </source>
</evidence>
<organism evidence="12 13">
    <name type="scientific">Oryctolagus cuniculus</name>
    <name type="common">Rabbit</name>
    <dbReference type="NCBI Taxonomy" id="9986"/>
    <lineage>
        <taxon>Eukaryota</taxon>
        <taxon>Metazoa</taxon>
        <taxon>Chordata</taxon>
        <taxon>Craniata</taxon>
        <taxon>Vertebrata</taxon>
        <taxon>Euteleostomi</taxon>
        <taxon>Mammalia</taxon>
        <taxon>Eutheria</taxon>
        <taxon>Euarchontoglires</taxon>
        <taxon>Glires</taxon>
        <taxon>Lagomorpha</taxon>
        <taxon>Leporidae</taxon>
        <taxon>Oryctolagus</taxon>
    </lineage>
</organism>
<keyword evidence="4" id="KW-0805">Transcription regulation</keyword>
<dbReference type="eggNOG" id="KOG2664">
    <property type="taxonomic scope" value="Eukaryota"/>
</dbReference>
<dbReference type="Proteomes" id="UP000001811">
    <property type="component" value="Chromosome 1"/>
</dbReference>
<dbReference type="HOGENOM" id="CLU_041861_0_1_1"/>
<evidence type="ECO:0000256" key="5">
    <source>
        <dbReference type="ARBA" id="ARBA00023125"/>
    </source>
</evidence>
<dbReference type="Bgee" id="ENSOCUG00000009315">
    <property type="expression patterns" value="Expressed in aorta and 15 other cell types or tissues"/>
</dbReference>
<dbReference type="AlphaFoldDB" id="G1SWZ4"/>
<dbReference type="EMBL" id="AAGW02032881">
    <property type="status" value="NOT_ANNOTATED_CDS"/>
    <property type="molecule type" value="Genomic_DNA"/>
</dbReference>
<dbReference type="GO" id="GO:0016604">
    <property type="term" value="C:nuclear body"/>
    <property type="evidence" value="ECO:0007669"/>
    <property type="project" value="Ensembl"/>
</dbReference>
<keyword evidence="5" id="KW-0238">DNA-binding</keyword>
<feature type="region of interest" description="Disordered" evidence="11">
    <location>
        <begin position="1"/>
        <end position="80"/>
    </location>
</feature>